<sequence>EHQKQDVRVNHPQLPPPQPADATADLNSSTNQTCSSSKPICSVVPFIPEHQTVSTNVQRLNASQQSEILPASQTPAPISHSPANNFQEPPDALQNRTNPSLV</sequence>
<gene>
    <name evidence="2" type="primary">ORF13368</name>
</gene>
<evidence type="ECO:0000256" key="1">
    <source>
        <dbReference type="SAM" id="MobiDB-lite"/>
    </source>
</evidence>
<organism evidence="2">
    <name type="scientific">Arion vulgaris</name>
    <dbReference type="NCBI Taxonomy" id="1028688"/>
    <lineage>
        <taxon>Eukaryota</taxon>
        <taxon>Metazoa</taxon>
        <taxon>Spiralia</taxon>
        <taxon>Lophotrochozoa</taxon>
        <taxon>Mollusca</taxon>
        <taxon>Gastropoda</taxon>
        <taxon>Heterobranchia</taxon>
        <taxon>Euthyneura</taxon>
        <taxon>Panpulmonata</taxon>
        <taxon>Eupulmonata</taxon>
        <taxon>Stylommatophora</taxon>
        <taxon>Helicina</taxon>
        <taxon>Arionoidea</taxon>
        <taxon>Arionidae</taxon>
        <taxon>Arion</taxon>
    </lineage>
</organism>
<evidence type="ECO:0000313" key="2">
    <source>
        <dbReference type="EMBL" id="CEK51417.1"/>
    </source>
</evidence>
<protein>
    <submittedName>
        <fullName evidence="2">Uncharacterized protein</fullName>
    </submittedName>
</protein>
<feature type="compositionally biased region" description="Polar residues" evidence="1">
    <location>
        <begin position="58"/>
        <end position="87"/>
    </location>
</feature>
<name>A0A0B6Y536_9EUPU</name>
<feature type="compositionally biased region" description="Polar residues" evidence="1">
    <location>
        <begin position="25"/>
        <end position="37"/>
    </location>
</feature>
<proteinExistence type="predicted"/>
<feature type="region of interest" description="Disordered" evidence="1">
    <location>
        <begin position="58"/>
        <end position="102"/>
    </location>
</feature>
<feature type="region of interest" description="Disordered" evidence="1">
    <location>
        <begin position="1"/>
        <end position="37"/>
    </location>
</feature>
<dbReference type="EMBL" id="HACG01004552">
    <property type="protein sequence ID" value="CEK51417.1"/>
    <property type="molecule type" value="Transcribed_RNA"/>
</dbReference>
<feature type="non-terminal residue" evidence="2">
    <location>
        <position position="1"/>
    </location>
</feature>
<accession>A0A0B6Y536</accession>
<dbReference type="AlphaFoldDB" id="A0A0B6Y536"/>
<feature type="non-terminal residue" evidence="2">
    <location>
        <position position="102"/>
    </location>
</feature>
<reference evidence="2" key="1">
    <citation type="submission" date="2014-12" db="EMBL/GenBank/DDBJ databases">
        <title>Insight into the proteome of Arion vulgaris.</title>
        <authorList>
            <person name="Aradska J."/>
            <person name="Bulat T."/>
            <person name="Smidak R."/>
            <person name="Sarate P."/>
            <person name="Gangsoo J."/>
            <person name="Sialana F."/>
            <person name="Bilban M."/>
            <person name="Lubec G."/>
        </authorList>
    </citation>
    <scope>NUCLEOTIDE SEQUENCE</scope>
    <source>
        <tissue evidence="2">Skin</tissue>
    </source>
</reference>